<organism evidence="2 3">
    <name type="scientific">Pullulanibacillus pueri</name>
    <dbReference type="NCBI Taxonomy" id="1437324"/>
    <lineage>
        <taxon>Bacteria</taxon>
        <taxon>Bacillati</taxon>
        <taxon>Bacillota</taxon>
        <taxon>Bacilli</taxon>
        <taxon>Bacillales</taxon>
        <taxon>Sporolactobacillaceae</taxon>
        <taxon>Pullulanibacillus</taxon>
    </lineage>
</organism>
<dbReference type="Pfam" id="PF26154">
    <property type="entry name" value="DUF8042"/>
    <property type="match status" value="1"/>
</dbReference>
<gene>
    <name evidence="2" type="ORF">GCM10007096_42180</name>
</gene>
<sequence>MKETDILFIREYIGLLNTVDQAFTYIDEKPLIMQTKAVQAMMPNIVSAWMQMDKANQQLRILISDDGFNASIDVFESIVGDFGERNDLYTQHQEKVTHYVLKNLSPSYHDWKQQAETKLQQYVQN</sequence>
<dbReference type="AlphaFoldDB" id="A0A8J3EPK2"/>
<dbReference type="InterPro" id="IPR058355">
    <property type="entry name" value="DUF8042"/>
</dbReference>
<keyword evidence="3" id="KW-1185">Reference proteome</keyword>
<comment type="caution">
    <text evidence="2">The sequence shown here is derived from an EMBL/GenBank/DDBJ whole genome shotgun (WGS) entry which is preliminary data.</text>
</comment>
<name>A0A8J3EPK2_9BACL</name>
<evidence type="ECO:0000313" key="2">
    <source>
        <dbReference type="EMBL" id="GGH88869.1"/>
    </source>
</evidence>
<protein>
    <recommendedName>
        <fullName evidence="1">DUF8042 domain-containing protein</fullName>
    </recommendedName>
</protein>
<evidence type="ECO:0000313" key="3">
    <source>
        <dbReference type="Proteomes" id="UP000656813"/>
    </source>
</evidence>
<dbReference type="RefSeq" id="WP_188499368.1">
    <property type="nucleotide sequence ID" value="NZ_BMFV01000059.1"/>
</dbReference>
<accession>A0A8J3EPK2</accession>
<proteinExistence type="predicted"/>
<reference evidence="2" key="2">
    <citation type="submission" date="2020-09" db="EMBL/GenBank/DDBJ databases">
        <authorList>
            <person name="Sun Q."/>
            <person name="Zhou Y."/>
        </authorList>
    </citation>
    <scope>NUCLEOTIDE SEQUENCE</scope>
    <source>
        <strain evidence="2">CGMCC 1.12777</strain>
    </source>
</reference>
<evidence type="ECO:0000259" key="1">
    <source>
        <dbReference type="Pfam" id="PF26154"/>
    </source>
</evidence>
<feature type="domain" description="DUF8042" evidence="1">
    <location>
        <begin position="3"/>
        <end position="120"/>
    </location>
</feature>
<reference evidence="2" key="1">
    <citation type="journal article" date="2014" name="Int. J. Syst. Evol. Microbiol.">
        <title>Complete genome sequence of Corynebacterium casei LMG S-19264T (=DSM 44701T), isolated from a smear-ripened cheese.</title>
        <authorList>
            <consortium name="US DOE Joint Genome Institute (JGI-PGF)"/>
            <person name="Walter F."/>
            <person name="Albersmeier A."/>
            <person name="Kalinowski J."/>
            <person name="Ruckert C."/>
        </authorList>
    </citation>
    <scope>NUCLEOTIDE SEQUENCE</scope>
    <source>
        <strain evidence="2">CGMCC 1.12777</strain>
    </source>
</reference>
<dbReference type="Proteomes" id="UP000656813">
    <property type="component" value="Unassembled WGS sequence"/>
</dbReference>
<dbReference type="EMBL" id="BMFV01000059">
    <property type="protein sequence ID" value="GGH88869.1"/>
    <property type="molecule type" value="Genomic_DNA"/>
</dbReference>